<dbReference type="Pfam" id="PF11716">
    <property type="entry name" value="MDMPI_N"/>
    <property type="match status" value="1"/>
</dbReference>
<evidence type="ECO:0000259" key="1">
    <source>
        <dbReference type="Pfam" id="PF11716"/>
    </source>
</evidence>
<accession>A0ABZ2QYD9</accession>
<dbReference type="InterPro" id="IPR034660">
    <property type="entry name" value="DinB/YfiT-like"/>
</dbReference>
<proteinExistence type="predicted"/>
<organism evidence="2 3">
    <name type="scientific">Streptomyces sirii</name>
    <dbReference type="NCBI Taxonomy" id="3127701"/>
    <lineage>
        <taxon>Bacteria</taxon>
        <taxon>Bacillati</taxon>
        <taxon>Actinomycetota</taxon>
        <taxon>Actinomycetes</taxon>
        <taxon>Kitasatosporales</taxon>
        <taxon>Streptomycetaceae</taxon>
        <taxon>Streptomyces</taxon>
    </lineage>
</organism>
<dbReference type="Proteomes" id="UP001626628">
    <property type="component" value="Chromosome"/>
</dbReference>
<dbReference type="NCBIfam" id="TIGR03083">
    <property type="entry name" value="maleylpyruvate isomerase family mycothiol-dependent enzyme"/>
    <property type="match status" value="1"/>
</dbReference>
<sequence>MTAPAVETVPERLLRAERETLVPALRDLPSGMLERVTACPAWTVRDVVAHCAAALVGLTAGAAYKASHDQNQRDVEERRDWPFADVLEEFERGLTVAGPAIRAAGGTKDLAALGTWIHGGDVREALEMSDAYRSAGVPQALEALAGCARVVATPQVHVTLDDRELVLGSPADDREPARLHTDVPTLFRLYTGRPADPERYRLAGARPEELISAEW</sequence>
<dbReference type="SUPFAM" id="SSF109854">
    <property type="entry name" value="DinB/YfiT-like putative metalloenzymes"/>
    <property type="match status" value="1"/>
</dbReference>
<dbReference type="InterPro" id="IPR017517">
    <property type="entry name" value="Maleyloyr_isom"/>
</dbReference>
<keyword evidence="3" id="KW-1185">Reference proteome</keyword>
<evidence type="ECO:0000313" key="3">
    <source>
        <dbReference type="Proteomes" id="UP001626628"/>
    </source>
</evidence>
<dbReference type="EMBL" id="CP147982">
    <property type="protein sequence ID" value="WXK78557.1"/>
    <property type="molecule type" value="Genomic_DNA"/>
</dbReference>
<evidence type="ECO:0000313" key="2">
    <source>
        <dbReference type="EMBL" id="WXK78557.1"/>
    </source>
</evidence>
<protein>
    <submittedName>
        <fullName evidence="2">Maleylpyruvate isomerase family mycothiol-dependent enzyme</fullName>
    </submittedName>
</protein>
<dbReference type="Gene3D" id="1.20.120.450">
    <property type="entry name" value="dinb family like domain"/>
    <property type="match status" value="1"/>
</dbReference>
<reference evidence="2 3" key="1">
    <citation type="submission" date="2024-03" db="EMBL/GenBank/DDBJ databases">
        <title>The complete genome of Streptomyces sirii sp.nov.</title>
        <authorList>
            <person name="Zakalyukina Y.V."/>
            <person name="Belik A.R."/>
            <person name="Biryukov M.V."/>
            <person name="Baturina O.A."/>
            <person name="Kabilov M.R."/>
        </authorList>
    </citation>
    <scope>NUCLEOTIDE SEQUENCE [LARGE SCALE GENOMIC DNA]</scope>
    <source>
        <strain evidence="2 3">BP-8</strain>
    </source>
</reference>
<dbReference type="RefSeq" id="WP_399151027.1">
    <property type="nucleotide sequence ID" value="NZ_CP147982.1"/>
</dbReference>
<dbReference type="InterPro" id="IPR024344">
    <property type="entry name" value="MDMPI_metal-binding"/>
</dbReference>
<name>A0ABZ2QYD9_9ACTN</name>
<dbReference type="GO" id="GO:0016853">
    <property type="term" value="F:isomerase activity"/>
    <property type="evidence" value="ECO:0007669"/>
    <property type="project" value="UniProtKB-KW"/>
</dbReference>
<gene>
    <name evidence="2" type="ORF">WAB15_22600</name>
</gene>
<keyword evidence="2" id="KW-0413">Isomerase</keyword>
<feature type="domain" description="Mycothiol-dependent maleylpyruvate isomerase metal-binding" evidence="1">
    <location>
        <begin position="14"/>
        <end position="121"/>
    </location>
</feature>